<name>A0A167UZY2_CORDF</name>
<gene>
    <name evidence="2" type="ORF">LEL_10741</name>
</gene>
<dbReference type="OrthoDB" id="5078988at2759"/>
<dbReference type="EMBL" id="AZHF01000018">
    <property type="protein sequence ID" value="OAA62077.1"/>
    <property type="molecule type" value="Genomic_DNA"/>
</dbReference>
<feature type="domain" description="DUF6606" evidence="1">
    <location>
        <begin position="1"/>
        <end position="150"/>
    </location>
</feature>
<comment type="caution">
    <text evidence="2">The sequence shown here is derived from an EMBL/GenBank/DDBJ whole genome shotgun (WGS) entry which is preliminary data.</text>
</comment>
<evidence type="ECO:0000313" key="2">
    <source>
        <dbReference type="EMBL" id="OAA62077.1"/>
    </source>
</evidence>
<protein>
    <recommendedName>
        <fullName evidence="1">DUF6606 domain-containing protein</fullName>
    </recommendedName>
</protein>
<evidence type="ECO:0000259" key="1">
    <source>
        <dbReference type="Pfam" id="PF20255"/>
    </source>
</evidence>
<sequence>MSVTGRLCRPFPASGVAIPQERFDSQLRASLSSTLAKLSRQEVAGAKAKAKKEKKMHDEERDTTDPKMVTIFLTTLLLAHGRPAHCKTITKNTRDEVLYRSSLLPWRRSPTWLLVRVALQLSLSRCPTTATAEDGALYKEFMQYFLADILREAASCEIESDLLFSMYAKLERRLRKHVNHGAVRM</sequence>
<evidence type="ECO:0000313" key="3">
    <source>
        <dbReference type="Proteomes" id="UP000076881"/>
    </source>
</evidence>
<reference evidence="2 3" key="1">
    <citation type="journal article" date="2016" name="Genome Biol. Evol.">
        <title>Divergent and convergent evolution of fungal pathogenicity.</title>
        <authorList>
            <person name="Shang Y."/>
            <person name="Xiao G."/>
            <person name="Zheng P."/>
            <person name="Cen K."/>
            <person name="Zhan S."/>
            <person name="Wang C."/>
        </authorList>
    </citation>
    <scope>NUCLEOTIDE SEQUENCE [LARGE SCALE GENOMIC DNA]</scope>
    <source>
        <strain evidence="2 3">RCEF 1005</strain>
    </source>
</reference>
<dbReference type="Pfam" id="PF20255">
    <property type="entry name" value="DUF6606"/>
    <property type="match status" value="1"/>
</dbReference>
<dbReference type="Proteomes" id="UP000076881">
    <property type="component" value="Unassembled WGS sequence"/>
</dbReference>
<organism evidence="2 3">
    <name type="scientific">Akanthomyces lecanii RCEF 1005</name>
    <dbReference type="NCBI Taxonomy" id="1081108"/>
    <lineage>
        <taxon>Eukaryota</taxon>
        <taxon>Fungi</taxon>
        <taxon>Dikarya</taxon>
        <taxon>Ascomycota</taxon>
        <taxon>Pezizomycotina</taxon>
        <taxon>Sordariomycetes</taxon>
        <taxon>Hypocreomycetidae</taxon>
        <taxon>Hypocreales</taxon>
        <taxon>Cordycipitaceae</taxon>
        <taxon>Akanthomyces</taxon>
        <taxon>Cordyceps confragosa</taxon>
    </lineage>
</organism>
<accession>A0A167UZY2</accession>
<dbReference type="InterPro" id="IPR046541">
    <property type="entry name" value="DUF6606"/>
</dbReference>
<dbReference type="AlphaFoldDB" id="A0A167UZY2"/>
<keyword evidence="3" id="KW-1185">Reference proteome</keyword>
<proteinExistence type="predicted"/>
<dbReference type="STRING" id="1081108.A0A167UZY2"/>